<name>A0A7R9T6G3_MICPS</name>
<dbReference type="AlphaFoldDB" id="A0A7R9T6G3"/>
<reference evidence="1" key="1">
    <citation type="submission" date="2021-01" db="EMBL/GenBank/DDBJ databases">
        <authorList>
            <person name="Corre E."/>
            <person name="Pelletier E."/>
            <person name="Niang G."/>
            <person name="Scheremetjew M."/>
            <person name="Finn R."/>
            <person name="Kale V."/>
            <person name="Holt S."/>
            <person name="Cochrane G."/>
            <person name="Meng A."/>
            <person name="Brown T."/>
            <person name="Cohen L."/>
        </authorList>
    </citation>
    <scope>NUCLEOTIDE SEQUENCE</scope>
    <source>
        <strain evidence="1">RCC1614</strain>
    </source>
</reference>
<organism evidence="1">
    <name type="scientific">Micromonas pusilla</name>
    <name type="common">Picoplanktonic green alga</name>
    <name type="synonym">Chromulina pusilla</name>
    <dbReference type="NCBI Taxonomy" id="38833"/>
    <lineage>
        <taxon>Eukaryota</taxon>
        <taxon>Viridiplantae</taxon>
        <taxon>Chlorophyta</taxon>
        <taxon>Mamiellophyceae</taxon>
        <taxon>Mamiellales</taxon>
        <taxon>Mamiellaceae</taxon>
        <taxon>Micromonas</taxon>
    </lineage>
</organism>
<dbReference type="EMBL" id="HBDY01000069">
    <property type="protein sequence ID" value="CAD8226721.1"/>
    <property type="molecule type" value="Transcribed_RNA"/>
</dbReference>
<proteinExistence type="predicted"/>
<sequence>MSKNVKNIKTTRIFLCHSNPRPVSFKEHFALDISGRIAVHYPMRLVFGEAIILLNGTQVLRFRKIHLEWLAKNIHFMENQAHAVFTVVLQGNALCRLSLHLEFPRKRKFTC</sequence>
<accession>A0A7R9T6G3</accession>
<evidence type="ECO:0000313" key="1">
    <source>
        <dbReference type="EMBL" id="CAD8226721.1"/>
    </source>
</evidence>
<protein>
    <submittedName>
        <fullName evidence="1">Uncharacterized protein</fullName>
    </submittedName>
</protein>
<gene>
    <name evidence="1" type="ORF">MPUS1402_LOCUS45</name>
</gene>